<reference evidence="4" key="1">
    <citation type="journal article" date="2005" name="Science">
        <title>Life at depth: Photobacterium profundum genome sequence and expression analysis.</title>
        <authorList>
            <person name="Vezzi A."/>
            <person name="Campanaro S."/>
            <person name="D'Angelo M."/>
            <person name="Simonato F."/>
            <person name="Vitulo N."/>
            <person name="Lauro F.M."/>
            <person name="Cestaro A."/>
            <person name="Malacrida G."/>
            <person name="Simionati B."/>
            <person name="Cannata N."/>
            <person name="Romualdi C."/>
            <person name="Bartlett D.H."/>
            <person name="Valle G."/>
        </authorList>
    </citation>
    <scope>NUCLEOTIDE SEQUENCE [LARGE SCALE GENOMIC DNA]</scope>
    <source>
        <strain evidence="4">ATCC BAA-1253 / SS9</strain>
    </source>
</reference>
<keyword evidence="1" id="KW-0812">Transmembrane</keyword>
<keyword evidence="1" id="KW-1133">Transmembrane helix</keyword>
<dbReference type="AlphaFoldDB" id="Q6LK28"/>
<evidence type="ECO:0000313" key="3">
    <source>
        <dbReference type="EMBL" id="CAG22352.1"/>
    </source>
</evidence>
<dbReference type="NCBIfam" id="NF033664">
    <property type="entry name" value="PACE_transport"/>
    <property type="match status" value="1"/>
</dbReference>
<dbReference type="STRING" id="298386.PBPRB0479"/>
<evidence type="ECO:0000256" key="1">
    <source>
        <dbReference type="SAM" id="Phobius"/>
    </source>
</evidence>
<feature type="domain" description="Chlorhexidine efflux transporter" evidence="2">
    <location>
        <begin position="75"/>
        <end position="135"/>
    </location>
</feature>
<dbReference type="Proteomes" id="UP000000593">
    <property type="component" value="Chromosome 2"/>
</dbReference>
<sequence length="220" mass="25770">MFQPLYSLRCVYIPCNEWDSSSVCKYFCIRFLTFTLWLAQYQLSHIVIAANFHSSYLTVIIPLPYEKCSTRFIMSTFERIFHAVLFEVLAVSLSILGLIVFTEHNPQTLSGTMIVVASIAMVWNFIFNYIFDRFSPGNREERTMKLRIFFVLLFEAGLLFFTIPVMAYILNVSLIDAFWLDIGVTIFITIYALVFNYAYDNIRAFIIKKRRTELHVGIEY</sequence>
<dbReference type="InterPro" id="IPR058208">
    <property type="entry name" value="PACE"/>
</dbReference>
<dbReference type="eggNOG" id="COG4125">
    <property type="taxonomic scope" value="Bacteria"/>
</dbReference>
<keyword evidence="4" id="KW-1185">Reference proteome</keyword>
<feature type="transmembrane region" description="Helical" evidence="1">
    <location>
        <begin position="148"/>
        <end position="171"/>
    </location>
</feature>
<dbReference type="InterPro" id="IPR007896">
    <property type="entry name" value="BTP_bacteria"/>
</dbReference>
<dbReference type="EMBL" id="CR378676">
    <property type="protein sequence ID" value="CAG22352.1"/>
    <property type="molecule type" value="Genomic_DNA"/>
</dbReference>
<keyword evidence="1" id="KW-0472">Membrane</keyword>
<feature type="transmembrane region" description="Helical" evidence="1">
    <location>
        <begin position="108"/>
        <end position="127"/>
    </location>
</feature>
<evidence type="ECO:0000313" key="4">
    <source>
        <dbReference type="Proteomes" id="UP000000593"/>
    </source>
</evidence>
<gene>
    <name evidence="3" type="primary">YPO2978</name>
    <name evidence="3" type="ordered locus">PBPRB0479</name>
</gene>
<dbReference type="KEGG" id="ppr:PBPRB0479"/>
<dbReference type="HOGENOM" id="CLU_1254986_0_0_6"/>
<name>Q6LK28_PHOPR</name>
<organism evidence="3 4">
    <name type="scientific">Photobacterium profundum (strain SS9)</name>
    <dbReference type="NCBI Taxonomy" id="298386"/>
    <lineage>
        <taxon>Bacteria</taxon>
        <taxon>Pseudomonadati</taxon>
        <taxon>Pseudomonadota</taxon>
        <taxon>Gammaproteobacteria</taxon>
        <taxon>Vibrionales</taxon>
        <taxon>Vibrionaceae</taxon>
        <taxon>Photobacterium</taxon>
    </lineage>
</organism>
<evidence type="ECO:0000259" key="2">
    <source>
        <dbReference type="Pfam" id="PF05232"/>
    </source>
</evidence>
<feature type="domain" description="Chlorhexidine efflux transporter" evidence="2">
    <location>
        <begin position="142"/>
        <end position="204"/>
    </location>
</feature>
<dbReference type="Pfam" id="PF05232">
    <property type="entry name" value="BTP"/>
    <property type="match status" value="2"/>
</dbReference>
<accession>Q6LK28</accession>
<feature type="transmembrane region" description="Helical" evidence="1">
    <location>
        <begin position="80"/>
        <end position="102"/>
    </location>
</feature>
<proteinExistence type="predicted"/>
<feature type="transmembrane region" description="Helical" evidence="1">
    <location>
        <begin position="177"/>
        <end position="199"/>
    </location>
</feature>
<protein>
    <recommendedName>
        <fullName evidence="2">Chlorhexidine efflux transporter domain-containing protein</fullName>
    </recommendedName>
</protein>